<accession>A0A1D7QGU9</accession>
<evidence type="ECO:0000256" key="1">
    <source>
        <dbReference type="ARBA" id="ARBA00007734"/>
    </source>
</evidence>
<dbReference type="PANTHER" id="PTHR37423:SF2">
    <property type="entry name" value="MEMBRANE-BOUND LYTIC MUREIN TRANSGLYCOSYLASE C"/>
    <property type="match status" value="1"/>
</dbReference>
<sequence length="284" mass="32097">MFANVLKLLTKKRRKMIKKHIITCTVIIALLVMAKVFAYNMPQAAKSLLKEEKVTKNTDTVTPKIEEPVSLMAQLNFAEETLPLGDARVERKMKKVLAAFSHSKLQTSRLHNKAAEWFPVIEPILAAYGIPEDFKYIPLVESGLKAGVSPKGASGIWQFMPGTARSFGLKVNSNVDERNNLRKSTIAAAKYIKELYSIFDNWTLVAAAYNVGDNHMQRQINRQKQDNYFKMKLNRETAGYVYKLISMKQIVEFPVRYGYKTPRALLAYNAEKAANSAEKTANAE</sequence>
<proteinExistence type="inferred from homology"/>
<dbReference type="Proteomes" id="UP000094313">
    <property type="component" value="Chromosome"/>
</dbReference>
<comment type="similarity">
    <text evidence="1">Belongs to the transglycosylase Slt family.</text>
</comment>
<feature type="domain" description="Transglycosylase SLT" evidence="2">
    <location>
        <begin position="132"/>
        <end position="228"/>
    </location>
</feature>
<evidence type="ECO:0000313" key="3">
    <source>
        <dbReference type="EMBL" id="AOM77877.1"/>
    </source>
</evidence>
<dbReference type="Gene3D" id="1.10.530.10">
    <property type="match status" value="1"/>
</dbReference>
<dbReference type="SUPFAM" id="SSF53955">
    <property type="entry name" value="Lysozyme-like"/>
    <property type="match status" value="1"/>
</dbReference>
<protein>
    <submittedName>
        <fullName evidence="3">Murein transglycosylase</fullName>
    </submittedName>
</protein>
<organism evidence="3 4">
    <name type="scientific">Pedobacter steynii</name>
    <dbReference type="NCBI Taxonomy" id="430522"/>
    <lineage>
        <taxon>Bacteria</taxon>
        <taxon>Pseudomonadati</taxon>
        <taxon>Bacteroidota</taxon>
        <taxon>Sphingobacteriia</taxon>
        <taxon>Sphingobacteriales</taxon>
        <taxon>Sphingobacteriaceae</taxon>
        <taxon>Pedobacter</taxon>
    </lineage>
</organism>
<evidence type="ECO:0000259" key="2">
    <source>
        <dbReference type="Pfam" id="PF01464"/>
    </source>
</evidence>
<dbReference type="KEGG" id="psty:BFS30_12255"/>
<gene>
    <name evidence="3" type="ORF">BFS30_12255</name>
</gene>
<evidence type="ECO:0000313" key="4">
    <source>
        <dbReference type="Proteomes" id="UP000094313"/>
    </source>
</evidence>
<keyword evidence="4" id="KW-1185">Reference proteome</keyword>
<name>A0A1D7QGU9_9SPHI</name>
<dbReference type="InterPro" id="IPR023346">
    <property type="entry name" value="Lysozyme-like_dom_sf"/>
</dbReference>
<dbReference type="OrthoDB" id="9815002at2"/>
<dbReference type="PANTHER" id="PTHR37423">
    <property type="entry name" value="SOLUBLE LYTIC MUREIN TRANSGLYCOSYLASE-RELATED"/>
    <property type="match status" value="1"/>
</dbReference>
<reference evidence="3 4" key="1">
    <citation type="submission" date="2016-08" db="EMBL/GenBank/DDBJ databases">
        <authorList>
            <person name="Seilhamer J.J."/>
        </authorList>
    </citation>
    <scope>NUCLEOTIDE SEQUENCE [LARGE SCALE GENOMIC DNA]</scope>
    <source>
        <strain evidence="3 4">DX4</strain>
    </source>
</reference>
<dbReference type="CDD" id="cd16894">
    <property type="entry name" value="MltD-like"/>
    <property type="match status" value="1"/>
</dbReference>
<dbReference type="EMBL" id="CP017141">
    <property type="protein sequence ID" value="AOM77877.1"/>
    <property type="molecule type" value="Genomic_DNA"/>
</dbReference>
<dbReference type="AlphaFoldDB" id="A0A1D7QGU9"/>
<dbReference type="InterPro" id="IPR008258">
    <property type="entry name" value="Transglycosylase_SLT_dom_1"/>
</dbReference>
<dbReference type="Pfam" id="PF01464">
    <property type="entry name" value="SLT"/>
    <property type="match status" value="1"/>
</dbReference>